<evidence type="ECO:0000313" key="5">
    <source>
        <dbReference type="Proteomes" id="UP000632063"/>
    </source>
</evidence>
<sequence length="389" mass="42626">MAAWVYQLMSGRVVSNSPNGICFIGAMNRDYVCLSRLDSNIRDMVLASRPGKSVDFSETAISEDENSEILHHLPQDSCRSELGGSGFNAIRSAALLGALLRLGFVGVVGHVDGTYPHWNFLNEKNIEVDFLKKENRPCANSMSFSYDGDRTLLTTTGANSLAAEYFDIKRYEISEYLSTFSKVHVTSFLDVKTTEKLAELIELTLQKDVPLRISVDPGAVWVNNLSDAAKRVIATASLLHLNEREFAVLGGRLRDEREKSVAERIARMMRDGEKTIVLRKHKSVTVFNMSSGRMNSFVVENHHLLSDSAVVDPTGAGDTLTGLLLAISESEIMTTSLAASLAMSATVEKLKHPGAIQEEDLSRAFSKKLGPLNLSLGQKTSGHEGLSDE</sequence>
<evidence type="ECO:0000256" key="2">
    <source>
        <dbReference type="ARBA" id="ARBA00022777"/>
    </source>
</evidence>
<dbReference type="Proteomes" id="UP000632063">
    <property type="component" value="Unassembled WGS sequence"/>
</dbReference>
<accession>A0ABR9CU11</accession>
<reference evidence="4 5" key="2">
    <citation type="journal article" date="2021" name="Int. J. Syst. Evol. Microbiol.">
        <title>Roseibium litorale sp. nov., isolated from a tidal flat sediment and proposal for the reclassification of Labrenzia polysiphoniae as Roseibium polysiphoniae comb. nov.</title>
        <authorList>
            <person name="Liu Y."/>
            <person name="Pei T."/>
            <person name="Du J."/>
            <person name="Chao M."/>
            <person name="Deng M.R."/>
            <person name="Zhu H."/>
        </authorList>
    </citation>
    <scope>NUCLEOTIDE SEQUENCE [LARGE SCALE GENOMIC DNA]</scope>
    <source>
        <strain evidence="4 5">4C16A</strain>
    </source>
</reference>
<keyword evidence="2 4" id="KW-0418">Kinase</keyword>
<gene>
    <name evidence="4" type="ORF">IG616_21445</name>
</gene>
<reference evidence="5" key="1">
    <citation type="submission" date="2020-09" db="EMBL/GenBank/DDBJ databases">
        <title>The genome sequence of strain Labrenzia suaedae 4C16A.</title>
        <authorList>
            <person name="Liu Y."/>
        </authorList>
    </citation>
    <scope>NUCLEOTIDE SEQUENCE [LARGE SCALE GENOMIC DNA]</scope>
    <source>
        <strain evidence="5">4C16A</strain>
    </source>
</reference>
<evidence type="ECO:0000256" key="1">
    <source>
        <dbReference type="ARBA" id="ARBA00022679"/>
    </source>
</evidence>
<feature type="domain" description="Carbohydrate kinase PfkB" evidence="3">
    <location>
        <begin position="75"/>
        <end position="345"/>
    </location>
</feature>
<dbReference type="EMBL" id="JACYXI010000021">
    <property type="protein sequence ID" value="MBD8894119.1"/>
    <property type="molecule type" value="Genomic_DNA"/>
</dbReference>
<keyword evidence="5" id="KW-1185">Reference proteome</keyword>
<dbReference type="RefSeq" id="WP_192150771.1">
    <property type="nucleotide sequence ID" value="NZ_JACYXI010000021.1"/>
</dbReference>
<evidence type="ECO:0000313" key="4">
    <source>
        <dbReference type="EMBL" id="MBD8894119.1"/>
    </source>
</evidence>
<dbReference type="InterPro" id="IPR029056">
    <property type="entry name" value="Ribokinase-like"/>
</dbReference>
<protein>
    <submittedName>
        <fullName evidence="4">Carbohydrate kinase family protein</fullName>
    </submittedName>
</protein>
<dbReference type="Pfam" id="PF00294">
    <property type="entry name" value="PfkB"/>
    <property type="match status" value="1"/>
</dbReference>
<organism evidence="4 5">
    <name type="scientific">Roseibium litorale</name>
    <dbReference type="NCBI Taxonomy" id="2803841"/>
    <lineage>
        <taxon>Bacteria</taxon>
        <taxon>Pseudomonadati</taxon>
        <taxon>Pseudomonadota</taxon>
        <taxon>Alphaproteobacteria</taxon>
        <taxon>Hyphomicrobiales</taxon>
        <taxon>Stappiaceae</taxon>
        <taxon>Roseibium</taxon>
    </lineage>
</organism>
<keyword evidence="1" id="KW-0808">Transferase</keyword>
<dbReference type="InterPro" id="IPR011611">
    <property type="entry name" value="PfkB_dom"/>
</dbReference>
<proteinExistence type="predicted"/>
<evidence type="ECO:0000259" key="3">
    <source>
        <dbReference type="Pfam" id="PF00294"/>
    </source>
</evidence>
<name>A0ABR9CU11_9HYPH</name>
<dbReference type="SUPFAM" id="SSF53613">
    <property type="entry name" value="Ribokinase-like"/>
    <property type="match status" value="1"/>
</dbReference>
<dbReference type="GO" id="GO:0016301">
    <property type="term" value="F:kinase activity"/>
    <property type="evidence" value="ECO:0007669"/>
    <property type="project" value="UniProtKB-KW"/>
</dbReference>
<comment type="caution">
    <text evidence="4">The sequence shown here is derived from an EMBL/GenBank/DDBJ whole genome shotgun (WGS) entry which is preliminary data.</text>
</comment>
<dbReference type="PANTHER" id="PTHR10584:SF166">
    <property type="entry name" value="RIBOKINASE"/>
    <property type="match status" value="1"/>
</dbReference>
<dbReference type="PANTHER" id="PTHR10584">
    <property type="entry name" value="SUGAR KINASE"/>
    <property type="match status" value="1"/>
</dbReference>
<dbReference type="Gene3D" id="3.40.1190.20">
    <property type="match status" value="1"/>
</dbReference>